<accession>A0A562V5W5</accession>
<evidence type="ECO:0000313" key="3">
    <source>
        <dbReference type="Proteomes" id="UP000319449"/>
    </source>
</evidence>
<keyword evidence="3" id="KW-1185">Reference proteome</keyword>
<dbReference type="PANTHER" id="PTHR30548:SF1">
    <property type="entry name" value="DEHYDRATASE SUBUNIT MJ0007-RELATED"/>
    <property type="match status" value="1"/>
</dbReference>
<dbReference type="Proteomes" id="UP000319449">
    <property type="component" value="Unassembled WGS sequence"/>
</dbReference>
<protein>
    <submittedName>
        <fullName evidence="2">2-hydroxyglutaryl-CoA dehydratase D-component</fullName>
    </submittedName>
</protein>
<reference evidence="2 3" key="1">
    <citation type="submission" date="2019-07" db="EMBL/GenBank/DDBJ databases">
        <title>Genomic Encyclopedia of Archaeal and Bacterial Type Strains, Phase II (KMG-II): from individual species to whole genera.</title>
        <authorList>
            <person name="Goeker M."/>
        </authorList>
    </citation>
    <scope>NUCLEOTIDE SEQUENCE [LARGE SCALE GENOMIC DNA]</scope>
    <source>
        <strain evidence="2 3">ATCC BAA-1139</strain>
    </source>
</reference>
<dbReference type="InterPro" id="IPR010327">
    <property type="entry name" value="FldB/FldC_alpha/beta"/>
</dbReference>
<dbReference type="AlphaFoldDB" id="A0A562V5W5"/>
<dbReference type="Gene3D" id="3.40.50.11890">
    <property type="match status" value="1"/>
</dbReference>
<evidence type="ECO:0000256" key="1">
    <source>
        <dbReference type="ARBA" id="ARBA00005806"/>
    </source>
</evidence>
<dbReference type="Pfam" id="PF06050">
    <property type="entry name" value="HGD-D"/>
    <property type="match status" value="1"/>
</dbReference>
<organism evidence="2 3">
    <name type="scientific">Geobacter argillaceus</name>
    <dbReference type="NCBI Taxonomy" id="345631"/>
    <lineage>
        <taxon>Bacteria</taxon>
        <taxon>Pseudomonadati</taxon>
        <taxon>Thermodesulfobacteriota</taxon>
        <taxon>Desulfuromonadia</taxon>
        <taxon>Geobacterales</taxon>
        <taxon>Geobacteraceae</taxon>
        <taxon>Geobacter</taxon>
    </lineage>
</organism>
<comment type="caution">
    <text evidence="2">The sequence shown here is derived from an EMBL/GenBank/DDBJ whole genome shotgun (WGS) entry which is preliminary data.</text>
</comment>
<dbReference type="PANTHER" id="PTHR30548">
    <property type="entry name" value="2-HYDROXYGLUTARYL-COA DEHYDRATASE, D-COMPONENT-RELATED"/>
    <property type="match status" value="1"/>
</dbReference>
<dbReference type="RefSeq" id="WP_211360590.1">
    <property type="nucleotide sequence ID" value="NZ_VLLN01000043.1"/>
</dbReference>
<dbReference type="EMBL" id="VLLN01000043">
    <property type="protein sequence ID" value="TWJ13289.1"/>
    <property type="molecule type" value="Genomic_DNA"/>
</dbReference>
<evidence type="ECO:0000313" key="2">
    <source>
        <dbReference type="EMBL" id="TWJ13289.1"/>
    </source>
</evidence>
<comment type="similarity">
    <text evidence="1">Belongs to the FldB/FldC dehydratase alpha/beta subunit family.</text>
</comment>
<gene>
    <name evidence="2" type="ORF">JN12_03920</name>
</gene>
<sequence length="215" mass="24094">MNNLTSRALQEFQDAAAGLVNPALQEWKDRGGKVIGCMYHFVPEEIMTAAGLMPFRMRATGSSGTELSESCFTQVNCSFVRHLFDSAMRGHQGFLDGVVTVNNCDHIRRLFDNWESKIKTPYRHFLWFPKKSGTEQVEAYRSELAEMAGTLEYMVLEALVESDGYALLAMGRTDSLGCFCSVNDLLRDAFGFSRRSSTRSSLTAKQGWNRSTGRS</sequence>
<name>A0A562V5W5_9BACT</name>
<proteinExistence type="inferred from homology"/>